<dbReference type="InterPro" id="IPR032675">
    <property type="entry name" value="LRR_dom_sf"/>
</dbReference>
<dbReference type="Gene3D" id="3.80.10.10">
    <property type="entry name" value="Ribonuclease Inhibitor"/>
    <property type="match status" value="2"/>
</dbReference>
<dbReference type="PANTHER" id="PTHR24366:SF96">
    <property type="entry name" value="LEUCINE RICH REPEAT CONTAINING 53"/>
    <property type="match status" value="1"/>
</dbReference>
<dbReference type="InParanoid" id="C3Z961"/>
<evidence type="ECO:0000313" key="5">
    <source>
        <dbReference type="EMBL" id="EEN50973.1"/>
    </source>
</evidence>
<dbReference type="PANTHER" id="PTHR24366">
    <property type="entry name" value="IG(IMMUNOGLOBULIN) AND LRR(LEUCINE RICH REPEAT) DOMAINS"/>
    <property type="match status" value="1"/>
</dbReference>
<dbReference type="InterPro" id="IPR003591">
    <property type="entry name" value="Leu-rich_rpt_typical-subtyp"/>
</dbReference>
<dbReference type="PROSITE" id="PS51450">
    <property type="entry name" value="LRR"/>
    <property type="match status" value="5"/>
</dbReference>
<keyword evidence="2" id="KW-0677">Repeat</keyword>
<dbReference type="SUPFAM" id="SSF52058">
    <property type="entry name" value="L domain-like"/>
    <property type="match status" value="2"/>
</dbReference>
<dbReference type="EMBL" id="GG666598">
    <property type="protein sequence ID" value="EEN50973.1"/>
    <property type="molecule type" value="Genomic_DNA"/>
</dbReference>
<evidence type="ECO:0000256" key="4">
    <source>
        <dbReference type="SAM" id="SignalP"/>
    </source>
</evidence>
<keyword evidence="3" id="KW-0472">Membrane</keyword>
<gene>
    <name evidence="5" type="ORF">BRAFLDRAFT_103705</name>
</gene>
<evidence type="ECO:0000256" key="1">
    <source>
        <dbReference type="ARBA" id="ARBA00022614"/>
    </source>
</evidence>
<feature type="non-terminal residue" evidence="5">
    <location>
        <position position="779"/>
    </location>
</feature>
<keyword evidence="3" id="KW-0812">Transmembrane</keyword>
<reference evidence="5" key="1">
    <citation type="journal article" date="2008" name="Nature">
        <title>The amphioxus genome and the evolution of the chordate karyotype.</title>
        <authorList>
            <consortium name="US DOE Joint Genome Institute (JGI-PGF)"/>
            <person name="Putnam N.H."/>
            <person name="Butts T."/>
            <person name="Ferrier D.E.K."/>
            <person name="Furlong R.F."/>
            <person name="Hellsten U."/>
            <person name="Kawashima T."/>
            <person name="Robinson-Rechavi M."/>
            <person name="Shoguchi E."/>
            <person name="Terry A."/>
            <person name="Yu J.-K."/>
            <person name="Benito-Gutierrez E.L."/>
            <person name="Dubchak I."/>
            <person name="Garcia-Fernandez J."/>
            <person name="Gibson-Brown J.J."/>
            <person name="Grigoriev I.V."/>
            <person name="Horton A.C."/>
            <person name="de Jong P.J."/>
            <person name="Jurka J."/>
            <person name="Kapitonov V.V."/>
            <person name="Kohara Y."/>
            <person name="Kuroki Y."/>
            <person name="Lindquist E."/>
            <person name="Lucas S."/>
            <person name="Osoegawa K."/>
            <person name="Pennacchio L.A."/>
            <person name="Salamov A.A."/>
            <person name="Satou Y."/>
            <person name="Sauka-Spengler T."/>
            <person name="Schmutz J."/>
            <person name="Shin-I T."/>
            <person name="Toyoda A."/>
            <person name="Bronner-Fraser M."/>
            <person name="Fujiyama A."/>
            <person name="Holland L.Z."/>
            <person name="Holland P.W.H."/>
            <person name="Satoh N."/>
            <person name="Rokhsar D.S."/>
        </authorList>
    </citation>
    <scope>NUCLEOTIDE SEQUENCE [LARGE SCALE GENOMIC DNA]</scope>
    <source>
        <strain evidence="5">S238N-H82</strain>
        <tissue evidence="5">Testes</tissue>
    </source>
</reference>
<organism>
    <name type="scientific">Branchiostoma floridae</name>
    <name type="common">Florida lancelet</name>
    <name type="synonym">Amphioxus</name>
    <dbReference type="NCBI Taxonomy" id="7739"/>
    <lineage>
        <taxon>Eukaryota</taxon>
        <taxon>Metazoa</taxon>
        <taxon>Chordata</taxon>
        <taxon>Cephalochordata</taxon>
        <taxon>Leptocardii</taxon>
        <taxon>Amphioxiformes</taxon>
        <taxon>Branchiostomatidae</taxon>
        <taxon>Branchiostoma</taxon>
    </lineage>
</organism>
<dbReference type="AlphaFoldDB" id="C3Z961"/>
<keyword evidence="3" id="KW-1133">Transmembrane helix</keyword>
<dbReference type="InterPro" id="IPR001611">
    <property type="entry name" value="Leu-rich_rpt"/>
</dbReference>
<accession>C3Z961</accession>
<protein>
    <submittedName>
        <fullName evidence="5">Uncharacterized protein</fullName>
    </submittedName>
</protein>
<evidence type="ECO:0000256" key="3">
    <source>
        <dbReference type="SAM" id="Phobius"/>
    </source>
</evidence>
<dbReference type="SMART" id="SM00369">
    <property type="entry name" value="LRR_TYP"/>
    <property type="match status" value="6"/>
</dbReference>
<feature type="transmembrane region" description="Helical" evidence="3">
    <location>
        <begin position="309"/>
        <end position="330"/>
    </location>
</feature>
<keyword evidence="4" id="KW-0732">Signal</keyword>
<name>C3Z961_BRAFL</name>
<feature type="chain" id="PRO_5002936120" evidence="4">
    <location>
        <begin position="21"/>
        <end position="779"/>
    </location>
</feature>
<keyword evidence="1" id="KW-0433">Leucine-rich repeat</keyword>
<feature type="transmembrane region" description="Helical" evidence="3">
    <location>
        <begin position="755"/>
        <end position="778"/>
    </location>
</feature>
<evidence type="ECO:0000256" key="2">
    <source>
        <dbReference type="ARBA" id="ARBA00022737"/>
    </source>
</evidence>
<feature type="signal peptide" evidence="4">
    <location>
        <begin position="1"/>
        <end position="20"/>
    </location>
</feature>
<sequence length="779" mass="86806">MSDTFIGLLCLVTSVLHANALSGTDAPHFTEFSCQHCQLVKLPDIHDWNISLLFLDWNNITDISDLPYLPEVEHILMSHNLITTIHWHWFNSNTPRLVVLDLSYNQIAHVSGKLEVSLLSNIVSIDLSHNRISSFPEESFSLSTAKYDAHVDVTKNPYRCDKQLCWVWNEAQCLRRCLVGPCGSAFGTAHFKQCCYSCPTSFLYFGFLMTSEKSKCASPNHVEGWSLGRVMDDVCNETNDATPSEHSSAGQPVTTTTATLVELMTTYKPKPVVLFASSSSGTLVTSDGPTAPYTLKTKLEVERDGSKTVVAVACGTVVLTLIVLSTFTVYMRIRRRRVQRQLARILLHRALQARSQQLFQNQMYAATATGVSQALRAGHPLIQNQMYVTSHPEQHNPHETIANQAGYTASIEPYAEEVTRVILPGYQLHQSCRCLLTSSFPGKRTCGYRKISLIRTRSVLHANALSGTDAPLFTEFSCQHCQLVKLPDIHDWNISLLFLDWNNITDISDLPYLPEVEHILMSHNLITTIHWHWFNSNTPRLVGLDLSYNQIAHVSGKLEVSLLSNIVSIDLSHNRITSFPEESFSVSTAKYTAHMAHVDVSENPYCCDKQLCWLWNEAQCLRECLSGSCLFTLHTAYFKQCCYSCPNSFIYISFMMASEITKCASPKLVEGQSLDQVLKDMCNDDVDGTASEQSLTSRPGMNTTATVEELMTSYSSNHRSPGVPFASSSFGTKGATAPSSIKTNLDVEQDNSKTVVAVVCGTVILILALLPVMLTLYMW</sequence>
<proteinExistence type="predicted"/>